<dbReference type="AlphaFoldDB" id="A0A1K1QCQ1"/>
<dbReference type="Proteomes" id="UP000183257">
    <property type="component" value="Unassembled WGS sequence"/>
</dbReference>
<keyword evidence="2" id="KW-1185">Reference proteome</keyword>
<evidence type="ECO:0000313" key="2">
    <source>
        <dbReference type="Proteomes" id="UP000183257"/>
    </source>
</evidence>
<protein>
    <submittedName>
        <fullName evidence="1">Bacterial SH3 domain</fullName>
    </submittedName>
</protein>
<accession>A0A1K1QCQ1</accession>
<dbReference type="OrthoDB" id="7069376at2"/>
<name>A0A1K1QCQ1_9FLAO</name>
<dbReference type="STRING" id="76595.SAMN05660313_02589"/>
<sequence>MKNRIKILLLILPYFLFSFSTQEDVLSYFVTAKSGLNYRDAANGKILGKLPYLAEVKIVAYTGIFDEIKDENKLIKGEWVGVQQNNKTVYVFNAFLSTSKIEVTQEQNTILNKDQENLYAGFKVFDLTNNSDIENSPGFVNLSELLDYEEEQGVSMVPEKYLESISIEESRSYLKIEDTYRDYFFKNTKISKTDKLFIYNYKLDVLLTFNLKDLDVVIYLSPYEGHTSGITDSDYMYGFKIDAKHIKNWGKYSLNSFVYLGKENPFTRGKMKPMIWTKIPPSQFPLDLKSYSVTIDQKLKGLYTFKNDDLTYYYSDYGHLVVLDAEKKVKLNEILYQGESASLAPISIVGEENSETEKEQWAGTLFKDKSSVLFGFHYVSFGCPHIKVISNEFNYIPILCDNRH</sequence>
<gene>
    <name evidence="1" type="ORF">SAMN05660313_02589</name>
</gene>
<reference evidence="2" key="1">
    <citation type="submission" date="2016-11" db="EMBL/GenBank/DDBJ databases">
        <authorList>
            <person name="Varghese N."/>
            <person name="Submissions S."/>
        </authorList>
    </citation>
    <scope>NUCLEOTIDE SEQUENCE [LARGE SCALE GENOMIC DNA]</scope>
    <source>
        <strain evidence="2">DSM 24786</strain>
    </source>
</reference>
<dbReference type="Gene3D" id="2.30.30.40">
    <property type="entry name" value="SH3 Domains"/>
    <property type="match status" value="1"/>
</dbReference>
<dbReference type="RefSeq" id="WP_072304212.1">
    <property type="nucleotide sequence ID" value="NZ_FPIY01000003.1"/>
</dbReference>
<evidence type="ECO:0000313" key="1">
    <source>
        <dbReference type="EMBL" id="SFW57481.1"/>
    </source>
</evidence>
<dbReference type="EMBL" id="FPIY01000003">
    <property type="protein sequence ID" value="SFW57481.1"/>
    <property type="molecule type" value="Genomic_DNA"/>
</dbReference>
<organism evidence="1 2">
    <name type="scientific">Cellulophaga fucicola</name>
    <dbReference type="NCBI Taxonomy" id="76595"/>
    <lineage>
        <taxon>Bacteria</taxon>
        <taxon>Pseudomonadati</taxon>
        <taxon>Bacteroidota</taxon>
        <taxon>Flavobacteriia</taxon>
        <taxon>Flavobacteriales</taxon>
        <taxon>Flavobacteriaceae</taxon>
        <taxon>Cellulophaga</taxon>
    </lineage>
</organism>
<proteinExistence type="predicted"/>